<accession>A0A5R8KH73</accession>
<dbReference type="SUPFAM" id="SSF52540">
    <property type="entry name" value="P-loop containing nucleoside triphosphate hydrolases"/>
    <property type="match status" value="1"/>
</dbReference>
<evidence type="ECO:0000313" key="4">
    <source>
        <dbReference type="Proteomes" id="UP000306196"/>
    </source>
</evidence>
<organism evidence="3 4">
    <name type="scientific">Phragmitibacter flavus</name>
    <dbReference type="NCBI Taxonomy" id="2576071"/>
    <lineage>
        <taxon>Bacteria</taxon>
        <taxon>Pseudomonadati</taxon>
        <taxon>Verrucomicrobiota</taxon>
        <taxon>Verrucomicrobiia</taxon>
        <taxon>Verrucomicrobiales</taxon>
        <taxon>Verrucomicrobiaceae</taxon>
        <taxon>Phragmitibacter</taxon>
    </lineage>
</organism>
<dbReference type="Proteomes" id="UP000306196">
    <property type="component" value="Unassembled WGS sequence"/>
</dbReference>
<name>A0A5R8KH73_9BACT</name>
<dbReference type="InterPro" id="IPR003593">
    <property type="entry name" value="AAA+_ATPase"/>
</dbReference>
<evidence type="ECO:0000259" key="2">
    <source>
        <dbReference type="SMART" id="SM00382"/>
    </source>
</evidence>
<feature type="region of interest" description="Disordered" evidence="1">
    <location>
        <begin position="1253"/>
        <end position="1282"/>
    </location>
</feature>
<sequence length="1650" mass="182455">MTEHLLIALTALLGAPQQGTVAYTRCLSGDEIDVLLKKIEGHLNGWQIVGVGTRLDAGWITGDKAVEIREDKGGACCMLVLPSEAGAGMDGIYNAAREISERALFTQAVQNARKGLDKDTAAFSSEAIKRAQRVGSKRRKITGRQQLAFYGQLTSYDEPGAALPVLGLWPVAGSANEAGQKLAHSSVMVDRLFQPGNVAETPGMRVASLSLGEECVDETKRLEESLRRCVGKSLEEAVKEVSADQSLWLGNLKPAFLEGKLEKLDLVSWRSAGNGKLQKWSGLTLGSGEGDEESLPQFRINEECKLTVKWRVSPDTLPPGAATYEIQMLVGEEIITSETVVHRGKAELKVVFDKDHFEEVEEGTRQEVKLRISTPGVEGIAQLETEDFLLCHGEGETSDRTSSGEVFRCVADGMVQSDSREAVEAFLEERQKGRQGMPDKQAKPKPGAAASGQMLAFRPHGNKRGFRVERPGLLREVEEDWSRKESCVGRWRIRCRPDGNRAGALEFVPCGESGDLEMTKLLEATRKFREDCLKSGGVMSRLHLHNHSSSIPAQNYLKAWIAALEKSSPALALAFTLEVTTMSGKTLGLVVLPHHPLRMAWQCGYDCLALQLSFEEKIKAQRIKKSLDWLDSANVPFLLPGLREGWSFVFADTLGFAGVLMVPENDPEPKATAALMTACYAGDTTRLSPSLSLGAGDAIAREISHYLDTHPHCGVLNVHALKPGDGSTVVKAIGNALTAPSDEPPSAESDQRYRPVAVRLDIHPSEEQLAVAGRYLARLTERRRKRAAAPPDEDAWCLESIPLSGNRSVPRLRWARRIPGSLNEPAHLSIAFDIHRSSIQASQTNESKFPLLAYGLVAHLVRDFCFENGQPRWRLSLPEEHDGLKLTDRVITDRLLNLQQLVLRQTATNAGFPGKWPELCTSPQVSDVELLGKLHELSDWVITMDRNAGIEFYDSPRESESIFDAYVIDAVPERDDLGCHQVITSTQKFEEVRGLLHHTLSALGLSGSARNCEVLLGHLKGLSGRLAMRLAAGARDADPTRISAELVALALVRAKCHAAQPDDRNWNPLTQGFFVPLDDVRDLVPEKDESSDDEYPEESRRRADLVYVGIPKKGRLSFTFIEVKYRRYLSQARSTQLFERIEEQTAANRDRWETAFFSQRSSAIERNLQGTRLGRVLRFYAEKARRHHLSESVYTRAIDELTSLLRNPADYQPAGFSCGSYIFCPDFSANQPELQSWDGDCAIKLFGPDSLPDQTNPVLSAPDKLSELPRSELETGNAPEFEDGAETDQEFRILDVDSTSELPIDAPEWEGVCLGEAPSGDSVFWKTAINTNPHLMIVGLPGMGKTHSLINICAQLQRQGISPIVFSYHDDIDESLAAAVPKVVVHDCLALGFNPMAIAQPNAVAHVESAGQLRDIFYAVFPDLGELQREKLRESIKKGYEECGWVNGSAGDTPDFRRFLEILRDGGHADKSTQTLLMRLNELDDFNFFSPPGESKSLLDENESQIIRIHSVANEAMQRASAGFIFYRIYQDMFRRGRASKLTHAVVFDEAHRAGKLKLLPTFAKECRKYGLALIVASQEAKDFDPGLFAATGSYLVLRVTDQDAKVMAKNAAGSDQERALADRLKLMPKYEAMFFSESLRRPSRVKLSS</sequence>
<evidence type="ECO:0000256" key="1">
    <source>
        <dbReference type="SAM" id="MobiDB-lite"/>
    </source>
</evidence>
<feature type="region of interest" description="Disordered" evidence="1">
    <location>
        <begin position="429"/>
        <end position="451"/>
    </location>
</feature>
<dbReference type="SMART" id="SM00382">
    <property type="entry name" value="AAA"/>
    <property type="match status" value="1"/>
</dbReference>
<comment type="caution">
    <text evidence="3">The sequence shown here is derived from an EMBL/GenBank/DDBJ whole genome shotgun (WGS) entry which is preliminary data.</text>
</comment>
<protein>
    <submittedName>
        <fullName evidence="3">ATP-binding protein</fullName>
    </submittedName>
</protein>
<feature type="domain" description="AAA+ ATPase" evidence="2">
    <location>
        <begin position="1331"/>
        <end position="1604"/>
    </location>
</feature>
<evidence type="ECO:0000313" key="3">
    <source>
        <dbReference type="EMBL" id="TLD71673.1"/>
    </source>
</evidence>
<proteinExistence type="predicted"/>
<dbReference type="PANTHER" id="PTHR30121:SF6">
    <property type="entry name" value="SLR6007 PROTEIN"/>
    <property type="match status" value="1"/>
</dbReference>
<dbReference type="OrthoDB" id="9816422at2"/>
<keyword evidence="3" id="KW-0547">Nucleotide-binding</keyword>
<dbReference type="EMBL" id="VAUV01000004">
    <property type="protein sequence ID" value="TLD71673.1"/>
    <property type="molecule type" value="Genomic_DNA"/>
</dbReference>
<feature type="compositionally biased region" description="Basic and acidic residues" evidence="1">
    <location>
        <begin position="1264"/>
        <end position="1273"/>
    </location>
</feature>
<dbReference type="InterPro" id="IPR051162">
    <property type="entry name" value="T4SS_component"/>
</dbReference>
<dbReference type="RefSeq" id="WP_138085268.1">
    <property type="nucleotide sequence ID" value="NZ_VAUV01000004.1"/>
</dbReference>
<keyword evidence="3" id="KW-0067">ATP-binding</keyword>
<keyword evidence="4" id="KW-1185">Reference proteome</keyword>
<reference evidence="3 4" key="1">
    <citation type="submission" date="2019-05" db="EMBL/GenBank/DDBJ databases">
        <title>Verrucobacter flavum gen. nov., sp. nov. a new member of the family Verrucomicrobiaceae.</title>
        <authorList>
            <person name="Szuroczki S."/>
            <person name="Abbaszade G."/>
            <person name="Szabo A."/>
            <person name="Felfoldi T."/>
            <person name="Schumann P."/>
            <person name="Boka K."/>
            <person name="Keki Z."/>
            <person name="Toumi M."/>
            <person name="Toth E."/>
        </authorList>
    </citation>
    <scope>NUCLEOTIDE SEQUENCE [LARGE SCALE GENOMIC DNA]</scope>
    <source>
        <strain evidence="3 4">MG-N-17</strain>
    </source>
</reference>
<dbReference type="PANTHER" id="PTHR30121">
    <property type="entry name" value="UNCHARACTERIZED PROTEIN YJGR-RELATED"/>
    <property type="match status" value="1"/>
</dbReference>
<dbReference type="Gene3D" id="3.40.50.300">
    <property type="entry name" value="P-loop containing nucleotide triphosphate hydrolases"/>
    <property type="match status" value="2"/>
</dbReference>
<dbReference type="InterPro" id="IPR027417">
    <property type="entry name" value="P-loop_NTPase"/>
</dbReference>
<gene>
    <name evidence="3" type="ORF">FEM03_05915</name>
</gene>
<dbReference type="GO" id="GO:0005524">
    <property type="term" value="F:ATP binding"/>
    <property type="evidence" value="ECO:0007669"/>
    <property type="project" value="UniProtKB-KW"/>
</dbReference>